<comment type="similarity">
    <text evidence="1">Belongs to the UxaA family.</text>
</comment>
<dbReference type="RefSeq" id="WP_230500848.1">
    <property type="nucleotide sequence ID" value="NZ_CAKJTJ010000007.1"/>
</dbReference>
<dbReference type="CDD" id="cd11613">
    <property type="entry name" value="SAF_AH_GD"/>
    <property type="match status" value="1"/>
</dbReference>
<keyword evidence="5" id="KW-1185">Reference proteome</keyword>
<reference evidence="4 5" key="1">
    <citation type="submission" date="2021-10" db="EMBL/GenBank/DDBJ databases">
        <authorList>
            <person name="Criscuolo A."/>
        </authorList>
    </citation>
    <scope>NUCLEOTIDE SEQUENCE [LARGE SCALE GENOMIC DNA]</scope>
    <source>
        <strain evidence="5">CIP 111883</strain>
    </source>
</reference>
<evidence type="ECO:0000256" key="1">
    <source>
        <dbReference type="ARBA" id="ARBA00010986"/>
    </source>
</evidence>
<dbReference type="Pfam" id="PF08666">
    <property type="entry name" value="SAF"/>
    <property type="match status" value="1"/>
</dbReference>
<dbReference type="Gene3D" id="2.30.130.110">
    <property type="match status" value="1"/>
</dbReference>
<dbReference type="GO" id="GO:0008789">
    <property type="term" value="F:altronate dehydratase activity"/>
    <property type="evidence" value="ECO:0007669"/>
    <property type="project" value="UniProtKB-EC"/>
</dbReference>
<comment type="caution">
    <text evidence="4">The sequence shown here is derived from an EMBL/GenBank/DDBJ whole genome shotgun (WGS) entry which is preliminary data.</text>
</comment>
<evidence type="ECO:0000256" key="2">
    <source>
        <dbReference type="ARBA" id="ARBA00023239"/>
    </source>
</evidence>
<evidence type="ECO:0000313" key="5">
    <source>
        <dbReference type="Proteomes" id="UP000789833"/>
    </source>
</evidence>
<name>A0ABM8YM00_9BACI</name>
<proteinExistence type="inferred from homology"/>
<dbReference type="InterPro" id="IPR044144">
    <property type="entry name" value="SAF_UxaA/GarD"/>
</dbReference>
<organism evidence="4 5">
    <name type="scientific">Sutcliffiella rhizosphaerae</name>
    <dbReference type="NCBI Taxonomy" id="2880967"/>
    <lineage>
        <taxon>Bacteria</taxon>
        <taxon>Bacillati</taxon>
        <taxon>Bacillota</taxon>
        <taxon>Bacilli</taxon>
        <taxon>Bacillales</taxon>
        <taxon>Bacillaceae</taxon>
        <taxon>Sutcliffiella</taxon>
    </lineage>
</organism>
<accession>A0ABM8YM00</accession>
<dbReference type="SMART" id="SM00858">
    <property type="entry name" value="SAF"/>
    <property type="match status" value="1"/>
</dbReference>
<sequence>MRPSFIVVHKDDNVLVTLKEFQEGERIEVNGRVINIKLTIPAGHKIALKDIQPGENIIKYGYPIGHASDSIHEGEWVHTHNTKTNLSGTLEYEYAPAKAKLQHAYKEERMFQGYVRENGEIGIRNEVWIINTVGCINKTAELLAKMGNTQLLDESIDGFYHYAHLFGCSQLGDDLHNTQKILSNLVHHPNAAAVLVLGLGCENNHLAAFKKVLGDVDENRVRFLGVQDAEDELEEGLELLTELADYAKAFQRHPVPVSKLKVGLKCGGSDGFSGITGNPLVGAFSDKLISHGGTTVLTEVPEMFGAETLLMERAKDEKVFSEIVNLVNDFKEYFLKHDQVVYENPSPGNKAGGITTLEEKSLGCVQKGGFATIEDVLPYGGRVTNPGLNLLQGPGNDLVSVTALSASGAHIVLFTTGRGTPFGGPVPTVKISTNSTLYQKKKNWIDFNAGELIDGKGMEEVTEELFEYVIQLASGEVRTHNEKNGFKEISIFKDGVIL</sequence>
<dbReference type="InterPro" id="IPR048332">
    <property type="entry name" value="GD_AH_C"/>
</dbReference>
<protein>
    <submittedName>
        <fullName evidence="4">Altronate dehydratase</fullName>
        <ecNumber evidence="4">4.2.1.7</ecNumber>
    </submittedName>
</protein>
<feature type="domain" description="SAF" evidence="3">
    <location>
        <begin position="12"/>
        <end position="83"/>
    </location>
</feature>
<gene>
    <name evidence="4" type="primary">uxaA</name>
    <name evidence="4" type="ORF">BACCIP111883_01711</name>
</gene>
<dbReference type="PANTHER" id="PTHR30536">
    <property type="entry name" value="ALTRONATE/GALACTARATE DEHYDRATASE"/>
    <property type="match status" value="1"/>
</dbReference>
<dbReference type="InterPro" id="IPR013974">
    <property type="entry name" value="SAF"/>
</dbReference>
<dbReference type="EC" id="4.2.1.7" evidence="4"/>
<dbReference type="Pfam" id="PF20629">
    <property type="entry name" value="GD_AH_C"/>
    <property type="match status" value="1"/>
</dbReference>
<dbReference type="Pfam" id="PF04295">
    <property type="entry name" value="GD_AH_second"/>
    <property type="match status" value="1"/>
</dbReference>
<dbReference type="EMBL" id="CAKJTJ010000007">
    <property type="protein sequence ID" value="CAG9620939.1"/>
    <property type="molecule type" value="Genomic_DNA"/>
</dbReference>
<dbReference type="InterPro" id="IPR052172">
    <property type="entry name" value="UxaA_altronate/galactarate_dh"/>
</dbReference>
<dbReference type="InterPro" id="IPR007392">
    <property type="entry name" value="GD_AH_second"/>
</dbReference>
<dbReference type="Proteomes" id="UP000789833">
    <property type="component" value="Unassembled WGS sequence"/>
</dbReference>
<dbReference type="PANTHER" id="PTHR30536:SF5">
    <property type="entry name" value="ALTRONATE DEHYDRATASE"/>
    <property type="match status" value="1"/>
</dbReference>
<evidence type="ECO:0000313" key="4">
    <source>
        <dbReference type="EMBL" id="CAG9620939.1"/>
    </source>
</evidence>
<evidence type="ECO:0000259" key="3">
    <source>
        <dbReference type="SMART" id="SM00858"/>
    </source>
</evidence>
<keyword evidence="2 4" id="KW-0456">Lyase</keyword>